<feature type="transmembrane region" description="Helical" evidence="10">
    <location>
        <begin position="480"/>
        <end position="501"/>
    </location>
</feature>
<feature type="transmembrane region" description="Helical" evidence="10">
    <location>
        <begin position="610"/>
        <end position="630"/>
    </location>
</feature>
<dbReference type="GO" id="GO:0016829">
    <property type="term" value="F:lyase activity"/>
    <property type="evidence" value="ECO:0007669"/>
    <property type="project" value="UniProtKB-KW"/>
</dbReference>
<feature type="domain" description="Cytochrome c-type biogenesis protein CcmF C-terminal" evidence="12">
    <location>
        <begin position="315"/>
        <end position="632"/>
    </location>
</feature>
<keyword evidence="5 10" id="KW-0812">Transmembrane</keyword>
<evidence type="ECO:0000259" key="11">
    <source>
        <dbReference type="Pfam" id="PF01578"/>
    </source>
</evidence>
<feature type="transmembrane region" description="Helical" evidence="10">
    <location>
        <begin position="394"/>
        <end position="413"/>
    </location>
</feature>
<dbReference type="Pfam" id="PF01578">
    <property type="entry name" value="Cytochrom_C_asm"/>
    <property type="match status" value="1"/>
</dbReference>
<evidence type="ECO:0000313" key="14">
    <source>
        <dbReference type="Proteomes" id="UP001606134"/>
    </source>
</evidence>
<feature type="transmembrane region" description="Helical" evidence="10">
    <location>
        <begin position="121"/>
        <end position="142"/>
    </location>
</feature>
<feature type="transmembrane region" description="Helical" evidence="10">
    <location>
        <begin position="96"/>
        <end position="114"/>
    </location>
</feature>
<dbReference type="PANTHER" id="PTHR43653">
    <property type="entry name" value="CYTOCHROME C ASSEMBLY PROTEIN-RELATED"/>
    <property type="match status" value="1"/>
</dbReference>
<feature type="transmembrane region" description="Helical" evidence="10">
    <location>
        <begin position="209"/>
        <end position="229"/>
    </location>
</feature>
<feature type="transmembrane region" description="Helical" evidence="10">
    <location>
        <begin position="249"/>
        <end position="265"/>
    </location>
</feature>
<keyword evidence="6" id="KW-0201">Cytochrome c-type biogenesis</keyword>
<evidence type="ECO:0000256" key="8">
    <source>
        <dbReference type="ARBA" id="ARBA00023136"/>
    </source>
</evidence>
<evidence type="ECO:0000256" key="9">
    <source>
        <dbReference type="ARBA" id="ARBA00037230"/>
    </source>
</evidence>
<evidence type="ECO:0000256" key="1">
    <source>
        <dbReference type="ARBA" id="ARBA00004429"/>
    </source>
</evidence>
<dbReference type="NCBIfam" id="NF007691">
    <property type="entry name" value="PRK10369.1"/>
    <property type="match status" value="1"/>
</dbReference>
<feature type="domain" description="Cytochrome c assembly protein" evidence="11">
    <location>
        <begin position="89"/>
        <end position="295"/>
    </location>
</feature>
<proteinExistence type="inferred from homology"/>
<dbReference type="PRINTS" id="PR01410">
    <property type="entry name" value="CCBIOGENESIS"/>
</dbReference>
<dbReference type="Proteomes" id="UP001606134">
    <property type="component" value="Unassembled WGS sequence"/>
</dbReference>
<feature type="transmembrane region" description="Helical" evidence="10">
    <location>
        <begin position="425"/>
        <end position="443"/>
    </location>
</feature>
<dbReference type="PANTHER" id="PTHR43653:SF1">
    <property type="entry name" value="CYTOCHROME C-TYPE BIOGENESIS PROTEIN CCMF"/>
    <property type="match status" value="1"/>
</dbReference>
<keyword evidence="13" id="KW-0456">Lyase</keyword>
<accession>A0ABW7HH45</accession>
<evidence type="ECO:0000256" key="7">
    <source>
        <dbReference type="ARBA" id="ARBA00022989"/>
    </source>
</evidence>
<dbReference type="RefSeq" id="WP_394415579.1">
    <property type="nucleotide sequence ID" value="NZ_JBIGIC010000012.1"/>
</dbReference>
<evidence type="ECO:0000256" key="3">
    <source>
        <dbReference type="ARBA" id="ARBA00022475"/>
    </source>
</evidence>
<feature type="transmembrane region" description="Helical" evidence="10">
    <location>
        <begin position="47"/>
        <end position="72"/>
    </location>
</feature>
<evidence type="ECO:0000256" key="6">
    <source>
        <dbReference type="ARBA" id="ARBA00022748"/>
    </source>
</evidence>
<protein>
    <submittedName>
        <fullName evidence="13">Heme lyase CcmF/NrfE family subunit</fullName>
    </submittedName>
</protein>
<keyword evidence="4" id="KW-0997">Cell inner membrane</keyword>
<evidence type="ECO:0000256" key="10">
    <source>
        <dbReference type="SAM" id="Phobius"/>
    </source>
</evidence>
<name>A0ABW7HH45_9BURK</name>
<feature type="transmembrane region" description="Helical" evidence="10">
    <location>
        <begin position="177"/>
        <end position="197"/>
    </location>
</feature>
<comment type="caution">
    <text evidence="13">The sequence shown here is derived from an EMBL/GenBank/DDBJ whole genome shotgun (WGS) entry which is preliminary data.</text>
</comment>
<keyword evidence="7 10" id="KW-1133">Transmembrane helix</keyword>
<evidence type="ECO:0000256" key="2">
    <source>
        <dbReference type="ARBA" id="ARBA00009186"/>
    </source>
</evidence>
<gene>
    <name evidence="13" type="ORF">ACG04R_21350</name>
</gene>
<feature type="transmembrane region" description="Helical" evidence="10">
    <location>
        <begin position="6"/>
        <end position="26"/>
    </location>
</feature>
<dbReference type="InterPro" id="IPR032523">
    <property type="entry name" value="CcmF_C"/>
</dbReference>
<comment type="function">
    <text evidence="9">Required for the biogenesis of c-type cytochromes. Possible subunit of a heme lyase.</text>
</comment>
<dbReference type="NCBIfam" id="TIGR00353">
    <property type="entry name" value="nrfE"/>
    <property type="match status" value="1"/>
</dbReference>
<evidence type="ECO:0000256" key="5">
    <source>
        <dbReference type="ARBA" id="ARBA00022692"/>
    </source>
</evidence>
<organism evidence="13 14">
    <name type="scientific">Pelomonas candidula</name>
    <dbReference type="NCBI Taxonomy" id="3299025"/>
    <lineage>
        <taxon>Bacteria</taxon>
        <taxon>Pseudomonadati</taxon>
        <taxon>Pseudomonadota</taxon>
        <taxon>Betaproteobacteria</taxon>
        <taxon>Burkholderiales</taxon>
        <taxon>Sphaerotilaceae</taxon>
        <taxon>Roseateles</taxon>
    </lineage>
</organism>
<reference evidence="13 14" key="1">
    <citation type="submission" date="2024-08" db="EMBL/GenBank/DDBJ databases">
        <authorList>
            <person name="Lu H."/>
        </authorList>
    </citation>
    <scope>NUCLEOTIDE SEQUENCE [LARGE SCALE GENOMIC DNA]</scope>
    <source>
        <strain evidence="13 14">BYS78W</strain>
    </source>
</reference>
<evidence type="ECO:0000313" key="13">
    <source>
        <dbReference type="EMBL" id="MFG6489244.1"/>
    </source>
</evidence>
<dbReference type="InterPro" id="IPR002541">
    <property type="entry name" value="Cyt_c_assembly"/>
</dbReference>
<sequence length="651" mass="70417">MTPELGHLALILAGLVAMVQGTLPLIGAHRGQQGWIALARPAAQTQFVLVLFAFGCLMQAFLANDFSVLYVAQHSNSQLPTVYRAAAVWGGHEGSLLLWLLMLSGWTFAVSLLSRQLPDAMVARVIGVLGLVAVGLLAFMLLTSNPFERLLPAAPQGQDLNPLLQDPGLVIHPPMLYMGYVGFSVAFAFAIAALLAGRLDAAWARWSRPWTNAAWMFLTLGIALGSYWAYYELGWGGWWFWDPVENASFMPWLAGTALIHSLAVTEKRGSFRNWTVLLAIVAFSLSLMGTFLVRSGVLTSVHAFASDPRRGIFILAFLTVVVGGSLTLFAWRAPKVGLGGAFALLSRETLLLVNNVLLAVACGTVLLGTLYPLIIDALHLGKLSVGPPYFNAVFVPVMVPLLVLLAIGPLARWKQADARDMARRLRVAAVLAVAAGIAVPLLAGGWTPGVALAVLLAVWIAASSLCQVQQRLKSGWPPPSFWGMHVAHLGVAVFVAGVGMVKGYEVEKDVRMAVGDTVEIGGYQVEFLGMREFEGPNYTARQGVFSLARGGQRLRELRPEKRRYHATQSVMTEAAIDTGFTRDLYVSLGEPLASRGLTPDWSVRVYYKPFVMWIWFGCLLMALGGGIAAADRRYRLKKAPREVPAGAGAQA</sequence>
<keyword evidence="8 10" id="KW-0472">Membrane</keyword>
<feature type="transmembrane region" description="Helical" evidence="10">
    <location>
        <begin position="274"/>
        <end position="292"/>
    </location>
</feature>
<dbReference type="Pfam" id="PF16327">
    <property type="entry name" value="CcmF_C"/>
    <property type="match status" value="1"/>
</dbReference>
<dbReference type="EMBL" id="JBIGIC010000012">
    <property type="protein sequence ID" value="MFG6489244.1"/>
    <property type="molecule type" value="Genomic_DNA"/>
</dbReference>
<dbReference type="InterPro" id="IPR003567">
    <property type="entry name" value="Cyt_c_biogenesis"/>
</dbReference>
<dbReference type="PRINTS" id="PR01411">
    <property type="entry name" value="CCMFBIOGNSIS"/>
</dbReference>
<keyword evidence="3" id="KW-1003">Cell membrane</keyword>
<dbReference type="InterPro" id="IPR003568">
    <property type="entry name" value="Cyt_c_biogenesis_CcmF"/>
</dbReference>
<evidence type="ECO:0000259" key="12">
    <source>
        <dbReference type="Pfam" id="PF16327"/>
    </source>
</evidence>
<comment type="similarity">
    <text evidence="2">Belongs to the CcmF/CycK/Ccl1/NrfE/CcsA family.</text>
</comment>
<keyword evidence="14" id="KW-1185">Reference proteome</keyword>
<feature type="transmembrane region" description="Helical" evidence="10">
    <location>
        <begin position="352"/>
        <end position="374"/>
    </location>
</feature>
<comment type="subcellular location">
    <subcellularLocation>
        <location evidence="1">Cell inner membrane</location>
        <topology evidence="1">Multi-pass membrane protein</topology>
    </subcellularLocation>
</comment>
<feature type="transmembrane region" description="Helical" evidence="10">
    <location>
        <begin position="312"/>
        <end position="331"/>
    </location>
</feature>
<evidence type="ECO:0000256" key="4">
    <source>
        <dbReference type="ARBA" id="ARBA00022519"/>
    </source>
</evidence>